<feature type="region of interest" description="Disordered" evidence="5">
    <location>
        <begin position="375"/>
        <end position="553"/>
    </location>
</feature>
<evidence type="ECO:0000256" key="1">
    <source>
        <dbReference type="ARBA" id="ARBA00004604"/>
    </source>
</evidence>
<dbReference type="PANTHER" id="PTHR14150:SF12">
    <property type="entry name" value="U3 SMALL NUCLEOLAR RNA-ASSOCIATED PROTEIN 14 HOMOLOG A"/>
    <property type="match status" value="1"/>
</dbReference>
<protein>
    <submittedName>
        <fullName evidence="6">U3 small nucleolar RNA-associated protein 14A-like</fullName>
    </submittedName>
</protein>
<feature type="compositionally biased region" description="Basic and acidic residues" evidence="5">
    <location>
        <begin position="499"/>
        <end position="510"/>
    </location>
</feature>
<dbReference type="GO" id="GO:0006364">
    <property type="term" value="P:rRNA processing"/>
    <property type="evidence" value="ECO:0007669"/>
    <property type="project" value="InterPro"/>
</dbReference>
<feature type="region of interest" description="Disordered" evidence="5">
    <location>
        <begin position="1"/>
        <end position="37"/>
    </location>
</feature>
<organism evidence="6 7">
    <name type="scientific">Crotalus adamanteus</name>
    <name type="common">Eastern diamondback rattlesnake</name>
    <dbReference type="NCBI Taxonomy" id="8729"/>
    <lineage>
        <taxon>Eukaryota</taxon>
        <taxon>Metazoa</taxon>
        <taxon>Chordata</taxon>
        <taxon>Craniata</taxon>
        <taxon>Vertebrata</taxon>
        <taxon>Euteleostomi</taxon>
        <taxon>Lepidosauria</taxon>
        <taxon>Squamata</taxon>
        <taxon>Bifurcata</taxon>
        <taxon>Unidentata</taxon>
        <taxon>Episquamata</taxon>
        <taxon>Toxicofera</taxon>
        <taxon>Serpentes</taxon>
        <taxon>Colubroidea</taxon>
        <taxon>Viperidae</taxon>
        <taxon>Crotalinae</taxon>
        <taxon>Crotalus</taxon>
    </lineage>
</organism>
<comment type="caution">
    <text evidence="6">The sequence shown here is derived from an EMBL/GenBank/DDBJ whole genome shotgun (WGS) entry which is preliminary data.</text>
</comment>
<feature type="compositionally biased region" description="Polar residues" evidence="5">
    <location>
        <begin position="530"/>
        <end position="539"/>
    </location>
</feature>
<dbReference type="Proteomes" id="UP001474421">
    <property type="component" value="Unassembled WGS sequence"/>
</dbReference>
<dbReference type="GO" id="GO:0032040">
    <property type="term" value="C:small-subunit processome"/>
    <property type="evidence" value="ECO:0007669"/>
    <property type="project" value="InterPro"/>
</dbReference>
<feature type="region of interest" description="Disordered" evidence="5">
    <location>
        <begin position="769"/>
        <end position="790"/>
    </location>
</feature>
<keyword evidence="7" id="KW-1185">Reference proteome</keyword>
<dbReference type="InterPro" id="IPR006709">
    <property type="entry name" value="SSU_processome_Utp14"/>
</dbReference>
<comment type="subcellular location">
    <subcellularLocation>
        <location evidence="1">Nucleus</location>
        <location evidence="1">Nucleolus</location>
    </subcellularLocation>
</comment>
<evidence type="ECO:0000256" key="2">
    <source>
        <dbReference type="ARBA" id="ARBA00007774"/>
    </source>
</evidence>
<evidence type="ECO:0000256" key="3">
    <source>
        <dbReference type="ARBA" id="ARBA00022553"/>
    </source>
</evidence>
<feature type="compositionally biased region" description="Acidic residues" evidence="5">
    <location>
        <begin position="511"/>
        <end position="526"/>
    </location>
</feature>
<dbReference type="PANTHER" id="PTHR14150">
    <property type="entry name" value="U3 SMALL NUCLEOLAR RNA-ASSOCIATED PROTEIN 14"/>
    <property type="match status" value="1"/>
</dbReference>
<evidence type="ECO:0000313" key="7">
    <source>
        <dbReference type="Proteomes" id="UP001474421"/>
    </source>
</evidence>
<dbReference type="Pfam" id="PF04615">
    <property type="entry name" value="Utp14"/>
    <property type="match status" value="2"/>
</dbReference>
<dbReference type="AlphaFoldDB" id="A0AAW1AUT7"/>
<name>A0AAW1AUT7_CROAD</name>
<accession>A0AAW1AUT7</accession>
<comment type="similarity">
    <text evidence="2">Belongs to the UTP14 family.</text>
</comment>
<proteinExistence type="inferred from homology"/>
<keyword evidence="3" id="KW-0597">Phosphoprotein</keyword>
<feature type="compositionally biased region" description="Basic residues" evidence="5">
    <location>
        <begin position="803"/>
        <end position="815"/>
    </location>
</feature>
<feature type="compositionally biased region" description="Basic and acidic residues" evidence="5">
    <location>
        <begin position="396"/>
        <end position="411"/>
    </location>
</feature>
<feature type="compositionally biased region" description="Acidic residues" evidence="5">
    <location>
        <begin position="436"/>
        <end position="446"/>
    </location>
</feature>
<evidence type="ECO:0000256" key="5">
    <source>
        <dbReference type="SAM" id="MobiDB-lite"/>
    </source>
</evidence>
<feature type="compositionally biased region" description="Acidic residues" evidence="5">
    <location>
        <begin position="57"/>
        <end position="79"/>
    </location>
</feature>
<dbReference type="EMBL" id="JAOTOJ010000013">
    <property type="protein sequence ID" value="KAK9393517.1"/>
    <property type="molecule type" value="Genomic_DNA"/>
</dbReference>
<keyword evidence="4" id="KW-0539">Nucleus</keyword>
<sequence>MPEEAGGRRGLGSHPALSEPFPNARRRRRKGGGSRVWLDVGRERETFGGFAPMAAVGEDDPSERELIPSEEDEVEEVDQEVAAKKHQQLVDALTALVGGKRRRKAERTEASAQISEFDVGGGGASEKVQLSDLLQPVSAVSALRPIQKQLKKAQQKKPTEIPLSKEETERVVREAAFAQTAEALNKWEPVVKQNRRAEQLVFPLQQESVNIMPIEEVISGWQARTPLEQEIFSLLHKAQQPVKDPLLTPQEKVSLKAMSLEEAKLRRMELQRARAIQSYYEAKARRERKIKSKKFHKMLRKGKSRKVLQEFETLRKCNPEAALEQLEKIEKARIEERMSLKHQNKGRWAKSTVLMAKYDLQARQAMQEQLAQNKELTKKVCPASESEEEDIGDSPEAQKDLVPEVVNERPMDFSNPWMLGKGPAESKEKPTLPVEDSGESEGEGEEPVMASEKDLSQGSDGPWQSLKCQRGSAGLQEPGKEEVPPDAPPSPLSGEEPFLSEKLKRVRTLEDLEGLEPEDAPQEDEMLQPKETQSSQSVGAESVLHSQISKSKKSAKQQRLIDLKAVLAGTPRVTQCPLVPAAVQDELESAVSQRQMIQEAFASDNVLDDFLKEKRAAEEGNKPKAIDLVLPGWGEWGGVGLQPSKKKRKRFIIKPAPGPPRKDRHLPHVLLNEQRNISAAAHQVNQLPFPFENSQQFERSIQVPVGSTWNTQRAFQQLTAPRVITQPGQIIHPITAEDTNLIHQKDRSTATAGQKPDLELALPLRQPRPCHIPKKKGRPSSIIHVSGGERASNVHVHARIARARRPHAGRRKVSTRRVGLALARGDPRSV</sequence>
<reference evidence="6 7" key="1">
    <citation type="journal article" date="2024" name="Proc. Natl. Acad. Sci. U.S.A.">
        <title>The genetic regulatory architecture and epigenomic basis for age-related changes in rattlesnake venom.</title>
        <authorList>
            <person name="Hogan M.P."/>
            <person name="Holding M.L."/>
            <person name="Nystrom G.S."/>
            <person name="Colston T.J."/>
            <person name="Bartlett D.A."/>
            <person name="Mason A.J."/>
            <person name="Ellsworth S.A."/>
            <person name="Rautsaw R.M."/>
            <person name="Lawrence K.C."/>
            <person name="Strickland J.L."/>
            <person name="He B."/>
            <person name="Fraser P."/>
            <person name="Margres M.J."/>
            <person name="Gilbert D.M."/>
            <person name="Gibbs H.L."/>
            <person name="Parkinson C.L."/>
            <person name="Rokyta D.R."/>
        </authorList>
    </citation>
    <scope>NUCLEOTIDE SEQUENCE [LARGE SCALE GENOMIC DNA]</scope>
    <source>
        <strain evidence="6">DRR0105</strain>
    </source>
</reference>
<gene>
    <name evidence="6" type="ORF">NXF25_015969</name>
</gene>
<evidence type="ECO:0000313" key="6">
    <source>
        <dbReference type="EMBL" id="KAK9393517.1"/>
    </source>
</evidence>
<feature type="region of interest" description="Disordered" evidence="5">
    <location>
        <begin position="49"/>
        <end position="81"/>
    </location>
</feature>
<evidence type="ECO:0000256" key="4">
    <source>
        <dbReference type="ARBA" id="ARBA00023242"/>
    </source>
</evidence>
<feature type="region of interest" description="Disordered" evidence="5">
    <location>
        <begin position="803"/>
        <end position="830"/>
    </location>
</feature>